<feature type="transmembrane region" description="Helical" evidence="8">
    <location>
        <begin position="61"/>
        <end position="82"/>
    </location>
</feature>
<evidence type="ECO:0000256" key="7">
    <source>
        <dbReference type="ARBA" id="ARBA00023224"/>
    </source>
</evidence>
<evidence type="ECO:0000256" key="6">
    <source>
        <dbReference type="ARBA" id="ARBA00023170"/>
    </source>
</evidence>
<evidence type="ECO:0000313" key="9">
    <source>
        <dbReference type="EMBL" id="EFA04728.1"/>
    </source>
</evidence>
<evidence type="ECO:0000256" key="4">
    <source>
        <dbReference type="ARBA" id="ARBA00022989"/>
    </source>
</evidence>
<evidence type="ECO:0000313" key="10">
    <source>
        <dbReference type="Proteomes" id="UP000007266"/>
    </source>
</evidence>
<dbReference type="FunCoup" id="D6WMV1">
    <property type="interactions" value="61"/>
</dbReference>
<evidence type="ECO:0000256" key="3">
    <source>
        <dbReference type="ARBA" id="ARBA00022692"/>
    </source>
</evidence>
<feature type="transmembrane region" description="Helical" evidence="8">
    <location>
        <begin position="38"/>
        <end position="55"/>
    </location>
</feature>
<keyword evidence="5 8" id="KW-0472">Membrane</keyword>
<keyword evidence="2 8" id="KW-1003">Cell membrane</keyword>
<keyword evidence="7 8" id="KW-0807">Transducer</keyword>
<comment type="function">
    <text evidence="8">Gustatory receptor which mediates acceptance or avoidance behavior, depending on its substrates.</text>
</comment>
<comment type="similarity">
    <text evidence="8">Belongs to the insect chemoreceptor superfamily. Gustatory receptor (GR) family.</text>
</comment>
<dbReference type="GO" id="GO:0050909">
    <property type="term" value="P:sensory perception of taste"/>
    <property type="evidence" value="ECO:0007669"/>
    <property type="project" value="InterPro"/>
</dbReference>
<name>D6WMV1_TRICA</name>
<sequence length="364" mass="42581">MNITETAILICKIWGFTGLPQFKFENGKFEYKKSKSSIILIFIVILSIVFFIKSLHTTKDLLFYLTILQTGSLYLLVTGLGIHSYLKKRQIAIILNDLIMVTKMVCQFSRNNDLLRNSVSKPLFWYLIVQVAITGNKILGAVLTISPDAEVYLNVLFYNFAELFSYNINILIFFYLIIFQNAYTSYFKAITRKNTYNDPKIVVQIFYKFYEISNNINETLQVPILLRIFTDFVFTISSMFYLSVFLYIIPELSFFVLAKMVLWLVNTLFAIFIMAYFFDQMTEKRNTIMETLEDLPSSHTLISKFHSSYKRKELLRLRLKHERFCFNVCGFFPLNNSFIYLMIAGIVTYTTYLVQFGKAANAKQ</sequence>
<feature type="transmembrane region" description="Helical" evidence="8">
    <location>
        <begin position="254"/>
        <end position="278"/>
    </location>
</feature>
<keyword evidence="4 8" id="KW-1133">Transmembrane helix</keyword>
<reference evidence="9 10" key="2">
    <citation type="journal article" date="2010" name="Nucleic Acids Res.">
        <title>BeetleBase in 2010: revisions to provide comprehensive genomic information for Tribolium castaneum.</title>
        <authorList>
            <person name="Kim H.S."/>
            <person name="Murphy T."/>
            <person name="Xia J."/>
            <person name="Caragea D."/>
            <person name="Park Y."/>
            <person name="Beeman R.W."/>
            <person name="Lorenzen M.D."/>
            <person name="Butcher S."/>
            <person name="Manak J.R."/>
            <person name="Brown S.J."/>
        </authorList>
    </citation>
    <scope>GENOME REANNOTATION</scope>
    <source>
        <strain evidence="9 10">Georgia GA2</strain>
    </source>
</reference>
<evidence type="ECO:0000256" key="8">
    <source>
        <dbReference type="RuleBase" id="RU363108"/>
    </source>
</evidence>
<feature type="transmembrane region" description="Helical" evidence="8">
    <location>
        <begin position="163"/>
        <end position="183"/>
    </location>
</feature>
<accession>D6WMV1</accession>
<dbReference type="Pfam" id="PF08395">
    <property type="entry name" value="7tm_7"/>
    <property type="match status" value="1"/>
</dbReference>
<dbReference type="PANTHER" id="PTHR21143">
    <property type="entry name" value="INVERTEBRATE GUSTATORY RECEPTOR"/>
    <property type="match status" value="1"/>
</dbReference>
<keyword evidence="6 8" id="KW-0675">Receptor</keyword>
<dbReference type="PhylomeDB" id="D6WMV1"/>
<dbReference type="Proteomes" id="UP000007266">
    <property type="component" value="Linkage group 5"/>
</dbReference>
<keyword evidence="10" id="KW-1185">Reference proteome</keyword>
<evidence type="ECO:0000256" key="2">
    <source>
        <dbReference type="ARBA" id="ARBA00022475"/>
    </source>
</evidence>
<reference evidence="9 10" key="1">
    <citation type="journal article" date="2008" name="Nature">
        <title>The genome of the model beetle and pest Tribolium castaneum.</title>
        <authorList>
            <consortium name="Tribolium Genome Sequencing Consortium"/>
            <person name="Richards S."/>
            <person name="Gibbs R.A."/>
            <person name="Weinstock G.M."/>
            <person name="Brown S.J."/>
            <person name="Denell R."/>
            <person name="Beeman R.W."/>
            <person name="Gibbs R."/>
            <person name="Beeman R.W."/>
            <person name="Brown S.J."/>
            <person name="Bucher G."/>
            <person name="Friedrich M."/>
            <person name="Grimmelikhuijzen C.J."/>
            <person name="Klingler M."/>
            <person name="Lorenzen M."/>
            <person name="Richards S."/>
            <person name="Roth S."/>
            <person name="Schroder R."/>
            <person name="Tautz D."/>
            <person name="Zdobnov E.M."/>
            <person name="Muzny D."/>
            <person name="Gibbs R.A."/>
            <person name="Weinstock G.M."/>
            <person name="Attaway T."/>
            <person name="Bell S."/>
            <person name="Buhay C.J."/>
            <person name="Chandrabose M.N."/>
            <person name="Chavez D."/>
            <person name="Clerk-Blankenburg K.P."/>
            <person name="Cree A."/>
            <person name="Dao M."/>
            <person name="Davis C."/>
            <person name="Chacko J."/>
            <person name="Dinh H."/>
            <person name="Dugan-Rocha S."/>
            <person name="Fowler G."/>
            <person name="Garner T.T."/>
            <person name="Garnes J."/>
            <person name="Gnirke A."/>
            <person name="Hawes A."/>
            <person name="Hernandez J."/>
            <person name="Hines S."/>
            <person name="Holder M."/>
            <person name="Hume J."/>
            <person name="Jhangiani S.N."/>
            <person name="Joshi V."/>
            <person name="Khan Z.M."/>
            <person name="Jackson L."/>
            <person name="Kovar C."/>
            <person name="Kowis A."/>
            <person name="Lee S."/>
            <person name="Lewis L.R."/>
            <person name="Margolis J."/>
            <person name="Morgan M."/>
            <person name="Nazareth L.V."/>
            <person name="Nguyen N."/>
            <person name="Okwuonu G."/>
            <person name="Parker D."/>
            <person name="Richards S."/>
            <person name="Ruiz S.J."/>
            <person name="Santibanez J."/>
            <person name="Savard J."/>
            <person name="Scherer S.E."/>
            <person name="Schneider B."/>
            <person name="Sodergren E."/>
            <person name="Tautz D."/>
            <person name="Vattahil S."/>
            <person name="Villasana D."/>
            <person name="White C.S."/>
            <person name="Wright R."/>
            <person name="Park Y."/>
            <person name="Beeman R.W."/>
            <person name="Lord J."/>
            <person name="Oppert B."/>
            <person name="Lorenzen M."/>
            <person name="Brown S."/>
            <person name="Wang L."/>
            <person name="Savard J."/>
            <person name="Tautz D."/>
            <person name="Richards S."/>
            <person name="Weinstock G."/>
            <person name="Gibbs R.A."/>
            <person name="Liu Y."/>
            <person name="Worley K."/>
            <person name="Weinstock G."/>
            <person name="Elsik C.G."/>
            <person name="Reese J.T."/>
            <person name="Elhaik E."/>
            <person name="Landan G."/>
            <person name="Graur D."/>
            <person name="Arensburger P."/>
            <person name="Atkinson P."/>
            <person name="Beeman R.W."/>
            <person name="Beidler J."/>
            <person name="Brown S.J."/>
            <person name="Demuth J.P."/>
            <person name="Drury D.W."/>
            <person name="Du Y.Z."/>
            <person name="Fujiwara H."/>
            <person name="Lorenzen M."/>
            <person name="Maselli V."/>
            <person name="Osanai M."/>
            <person name="Park Y."/>
            <person name="Robertson H.M."/>
            <person name="Tu Z."/>
            <person name="Wang J.J."/>
            <person name="Wang S."/>
            <person name="Richards S."/>
            <person name="Song H."/>
            <person name="Zhang L."/>
            <person name="Sodergren E."/>
            <person name="Werner D."/>
            <person name="Stanke M."/>
            <person name="Morgenstern B."/>
            <person name="Solovyev V."/>
            <person name="Kosarev P."/>
            <person name="Brown G."/>
            <person name="Chen H.C."/>
            <person name="Ermolaeva O."/>
            <person name="Hlavina W."/>
            <person name="Kapustin Y."/>
            <person name="Kiryutin B."/>
            <person name="Kitts P."/>
            <person name="Maglott D."/>
            <person name="Pruitt K."/>
            <person name="Sapojnikov V."/>
            <person name="Souvorov A."/>
            <person name="Mackey A.J."/>
            <person name="Waterhouse R.M."/>
            <person name="Wyder S."/>
            <person name="Zdobnov E.M."/>
            <person name="Zdobnov E.M."/>
            <person name="Wyder S."/>
            <person name="Kriventseva E.V."/>
            <person name="Kadowaki T."/>
            <person name="Bork P."/>
            <person name="Aranda M."/>
            <person name="Bao R."/>
            <person name="Beermann A."/>
            <person name="Berns N."/>
            <person name="Bolognesi R."/>
            <person name="Bonneton F."/>
            <person name="Bopp D."/>
            <person name="Brown S.J."/>
            <person name="Bucher G."/>
            <person name="Butts T."/>
            <person name="Chaumot A."/>
            <person name="Denell R.E."/>
            <person name="Ferrier D.E."/>
            <person name="Friedrich M."/>
            <person name="Gordon C.M."/>
            <person name="Jindra M."/>
            <person name="Klingler M."/>
            <person name="Lan Q."/>
            <person name="Lattorff H.M."/>
            <person name="Laudet V."/>
            <person name="von Levetsow C."/>
            <person name="Liu Z."/>
            <person name="Lutz R."/>
            <person name="Lynch J.A."/>
            <person name="da Fonseca R.N."/>
            <person name="Posnien N."/>
            <person name="Reuter R."/>
            <person name="Roth S."/>
            <person name="Savard J."/>
            <person name="Schinko J.B."/>
            <person name="Schmitt C."/>
            <person name="Schoppmeier M."/>
            <person name="Schroder R."/>
            <person name="Shippy T.D."/>
            <person name="Simonnet F."/>
            <person name="Marques-Souza H."/>
            <person name="Tautz D."/>
            <person name="Tomoyasu Y."/>
            <person name="Trauner J."/>
            <person name="Van der Zee M."/>
            <person name="Vervoort M."/>
            <person name="Wittkopp N."/>
            <person name="Wimmer E.A."/>
            <person name="Yang X."/>
            <person name="Jones A.K."/>
            <person name="Sattelle D.B."/>
            <person name="Ebert P.R."/>
            <person name="Nelson D."/>
            <person name="Scott J.G."/>
            <person name="Beeman R.W."/>
            <person name="Muthukrishnan S."/>
            <person name="Kramer K.J."/>
            <person name="Arakane Y."/>
            <person name="Beeman R.W."/>
            <person name="Zhu Q."/>
            <person name="Hogenkamp D."/>
            <person name="Dixit R."/>
            <person name="Oppert B."/>
            <person name="Jiang H."/>
            <person name="Zou Z."/>
            <person name="Marshall J."/>
            <person name="Elpidina E."/>
            <person name="Vinokurov K."/>
            <person name="Oppert C."/>
            <person name="Zou Z."/>
            <person name="Evans J."/>
            <person name="Lu Z."/>
            <person name="Zhao P."/>
            <person name="Sumathipala N."/>
            <person name="Altincicek B."/>
            <person name="Vilcinskas A."/>
            <person name="Williams M."/>
            <person name="Hultmark D."/>
            <person name="Hetru C."/>
            <person name="Jiang H."/>
            <person name="Grimmelikhuijzen C.J."/>
            <person name="Hauser F."/>
            <person name="Cazzamali G."/>
            <person name="Williamson M."/>
            <person name="Park Y."/>
            <person name="Li B."/>
            <person name="Tanaka Y."/>
            <person name="Predel R."/>
            <person name="Neupert S."/>
            <person name="Schachtner J."/>
            <person name="Verleyen P."/>
            <person name="Raible F."/>
            <person name="Bork P."/>
            <person name="Friedrich M."/>
            <person name="Walden K.K."/>
            <person name="Robertson H.M."/>
            <person name="Angeli S."/>
            <person name="Foret S."/>
            <person name="Bucher G."/>
            <person name="Schuetz S."/>
            <person name="Maleszka R."/>
            <person name="Wimmer E.A."/>
            <person name="Beeman R.W."/>
            <person name="Lorenzen M."/>
            <person name="Tomoyasu Y."/>
            <person name="Miller S.C."/>
            <person name="Grossmann D."/>
            <person name="Bucher G."/>
        </authorList>
    </citation>
    <scope>NUCLEOTIDE SEQUENCE [LARGE SCALE GENOMIC DNA]</scope>
    <source>
        <strain evidence="9 10">Georgia GA2</strain>
    </source>
</reference>
<dbReference type="GO" id="GO:0030425">
    <property type="term" value="C:dendrite"/>
    <property type="evidence" value="ECO:0000318"/>
    <property type="project" value="GO_Central"/>
</dbReference>
<dbReference type="GO" id="GO:0007635">
    <property type="term" value="P:chemosensory behavior"/>
    <property type="evidence" value="ECO:0000318"/>
    <property type="project" value="GO_Central"/>
</dbReference>
<feature type="transmembrane region" description="Helical" evidence="8">
    <location>
        <begin position="123"/>
        <end position="143"/>
    </location>
</feature>
<feature type="transmembrane region" description="Helical" evidence="8">
    <location>
        <begin position="224"/>
        <end position="248"/>
    </location>
</feature>
<dbReference type="AlphaFoldDB" id="D6WMV1"/>
<feature type="transmembrane region" description="Helical" evidence="8">
    <location>
        <begin position="324"/>
        <end position="347"/>
    </location>
</feature>
<proteinExistence type="inferred from homology"/>
<organism evidence="9 10">
    <name type="scientific">Tribolium castaneum</name>
    <name type="common">Red flour beetle</name>
    <dbReference type="NCBI Taxonomy" id="7070"/>
    <lineage>
        <taxon>Eukaryota</taxon>
        <taxon>Metazoa</taxon>
        <taxon>Ecdysozoa</taxon>
        <taxon>Arthropoda</taxon>
        <taxon>Hexapoda</taxon>
        <taxon>Insecta</taxon>
        <taxon>Pterygota</taxon>
        <taxon>Neoptera</taxon>
        <taxon>Endopterygota</taxon>
        <taxon>Coleoptera</taxon>
        <taxon>Polyphaga</taxon>
        <taxon>Cucujiformia</taxon>
        <taxon>Tenebrionidae</taxon>
        <taxon>Tenebrionidae incertae sedis</taxon>
        <taxon>Tribolium</taxon>
    </lineage>
</organism>
<dbReference type="InParanoid" id="D6WMV1"/>
<dbReference type="GO" id="GO:0007165">
    <property type="term" value="P:signal transduction"/>
    <property type="evidence" value="ECO:0007669"/>
    <property type="project" value="UniProtKB-KW"/>
</dbReference>
<dbReference type="GO" id="GO:0005886">
    <property type="term" value="C:plasma membrane"/>
    <property type="evidence" value="ECO:0007669"/>
    <property type="project" value="UniProtKB-SubCell"/>
</dbReference>
<dbReference type="InterPro" id="IPR013604">
    <property type="entry name" value="7TM_chemorcpt"/>
</dbReference>
<keyword evidence="3 8" id="KW-0812">Transmembrane</keyword>
<evidence type="ECO:0000256" key="5">
    <source>
        <dbReference type="ARBA" id="ARBA00023136"/>
    </source>
</evidence>
<dbReference type="GO" id="GO:0008049">
    <property type="term" value="P:male courtship behavior"/>
    <property type="evidence" value="ECO:0000318"/>
    <property type="project" value="GO_Central"/>
</dbReference>
<dbReference type="GO" id="GO:0030424">
    <property type="term" value="C:axon"/>
    <property type="evidence" value="ECO:0000318"/>
    <property type="project" value="GO_Central"/>
</dbReference>
<comment type="subcellular location">
    <subcellularLocation>
        <location evidence="1 8">Cell membrane</location>
        <topology evidence="1 8">Multi-pass membrane protein</topology>
    </subcellularLocation>
</comment>
<evidence type="ECO:0000256" key="1">
    <source>
        <dbReference type="ARBA" id="ARBA00004651"/>
    </source>
</evidence>
<protein>
    <recommendedName>
        <fullName evidence="8">Gustatory receptor</fullName>
    </recommendedName>
</protein>
<dbReference type="EMBL" id="KQ971342">
    <property type="protein sequence ID" value="EFA04728.1"/>
    <property type="molecule type" value="Genomic_DNA"/>
</dbReference>
<dbReference type="PANTHER" id="PTHR21143:SF133">
    <property type="entry name" value="GUSTATORY AND PHEROMONE RECEPTOR 32A-RELATED"/>
    <property type="match status" value="1"/>
</dbReference>
<dbReference type="GO" id="GO:0043025">
    <property type="term" value="C:neuronal cell body"/>
    <property type="evidence" value="ECO:0000318"/>
    <property type="project" value="GO_Central"/>
</dbReference>
<gene>
    <name evidence="9" type="primary">TcGr199</name>
    <name evidence="9" type="ORF">TcasGA2_TC030276</name>
</gene>
<dbReference type="HOGENOM" id="CLU_063136_0_0_1"/>